<keyword evidence="12" id="KW-0443">Lipid metabolism</keyword>
<dbReference type="Pfam" id="PF01658">
    <property type="entry name" value="Inos-1-P_synth"/>
    <property type="match status" value="1"/>
</dbReference>
<evidence type="ECO:0000256" key="6">
    <source>
        <dbReference type="ARBA" id="ARBA00011881"/>
    </source>
</evidence>
<evidence type="ECO:0000313" key="19">
    <source>
        <dbReference type="EMBL" id="EDK47101.1"/>
    </source>
</evidence>
<evidence type="ECO:0000256" key="11">
    <source>
        <dbReference type="ARBA" id="ARBA00023027"/>
    </source>
</evidence>
<comment type="cofactor">
    <cofactor evidence="2">
        <name>NAD(+)</name>
        <dbReference type="ChEBI" id="CHEBI:57540"/>
    </cofactor>
</comment>
<sequence length="518" mass="57673">MSIDFKSSKATKKDGHLHTKFTYENSLVEKDAQGNLKVTPTAIDYDFKLDLTVPKVGLLLVGLGGNNGTTLVGSILANKHNISFENKEGVVKPNYYGSVTQSSTVKIGVDAEGNDVYAPFNSIVPFVSPNDLVVDGWDISGLSLDKAMKRAKVLDVTLQKQLYPYLENQKPMESIYYPDFIAANQGDRADNVFNKDSKGNVFTGDKWKDVEKIRKDIRDFKEKNKLDKVIVLWTANTERYADVLPQVNDTSDNLIASIKSSHEEIAPSTIFAVASILENVPYINGSPQNTFVPGVIELAEKHKSFIGGDDFKSGQTKIKSVLAQFLVDAGIKPISIASYNHLGNNDGYNLSAPKQFRSKEISKQSVVDDMIESNQILYNKESGDKVDHCIVIKYLPAVGDSKVAMDEYYSELMLGGHNKISIHNVCEDSLLATPLIIDLVVVSEFLQRVTYKKEGESEYNDFYAVLTLLSYWLKAPLSRPGFKPINGLNKQRQALENLLRLLVGLPINNELRFEERLV</sequence>
<dbReference type="InterPro" id="IPR013021">
    <property type="entry name" value="Myo-inos-1-P_Synthase_GAPDH"/>
</dbReference>
<dbReference type="GO" id="GO:0008654">
    <property type="term" value="P:phospholipid biosynthetic process"/>
    <property type="evidence" value="ECO:0007669"/>
    <property type="project" value="UniProtKB-KW"/>
</dbReference>
<evidence type="ECO:0000256" key="10">
    <source>
        <dbReference type="ARBA" id="ARBA00022550"/>
    </source>
</evidence>
<evidence type="ECO:0000256" key="16">
    <source>
        <dbReference type="ARBA" id="ARBA00032949"/>
    </source>
</evidence>
<keyword evidence="8" id="KW-0963">Cytoplasm</keyword>
<dbReference type="STRING" id="379508.A5E6P3"/>
<dbReference type="FunFam" id="3.40.50.720:FF:000334">
    <property type="entry name" value="Inositol-3-phosphate synthase"/>
    <property type="match status" value="1"/>
</dbReference>
<evidence type="ECO:0000256" key="17">
    <source>
        <dbReference type="ARBA" id="ARBA00070063"/>
    </source>
</evidence>
<evidence type="ECO:0000256" key="3">
    <source>
        <dbReference type="ARBA" id="ARBA00004496"/>
    </source>
</evidence>
<dbReference type="GO" id="GO:0005737">
    <property type="term" value="C:cytoplasm"/>
    <property type="evidence" value="ECO:0007669"/>
    <property type="project" value="UniProtKB-SubCell"/>
</dbReference>
<evidence type="ECO:0000256" key="14">
    <source>
        <dbReference type="ARBA" id="ARBA00023235"/>
    </source>
</evidence>
<comment type="similarity">
    <text evidence="5">Belongs to the myo-inositol 1-phosphate synthase family.</text>
</comment>
<dbReference type="Proteomes" id="UP000001996">
    <property type="component" value="Unassembled WGS sequence"/>
</dbReference>
<dbReference type="EC" id="5.5.1.4" evidence="7"/>
<evidence type="ECO:0000256" key="1">
    <source>
        <dbReference type="ARBA" id="ARBA00000113"/>
    </source>
</evidence>
<dbReference type="GO" id="GO:0006021">
    <property type="term" value="P:inositol biosynthetic process"/>
    <property type="evidence" value="ECO:0007669"/>
    <property type="project" value="UniProtKB-UniPathway"/>
</dbReference>
<comment type="catalytic activity">
    <reaction evidence="1">
        <text>D-glucose 6-phosphate = 1D-myo-inositol 3-phosphate</text>
        <dbReference type="Rhea" id="RHEA:10716"/>
        <dbReference type="ChEBI" id="CHEBI:58401"/>
        <dbReference type="ChEBI" id="CHEBI:61548"/>
        <dbReference type="EC" id="5.5.1.4"/>
    </reaction>
</comment>
<dbReference type="GeneID" id="5230617"/>
<dbReference type="GO" id="GO:0004512">
    <property type="term" value="F:inositol-3-phosphate synthase activity"/>
    <property type="evidence" value="ECO:0007669"/>
    <property type="project" value="UniProtKB-EC"/>
</dbReference>
<name>A5E6P3_LODEL</name>
<comment type="pathway">
    <text evidence="4">Polyol metabolism; myo-inositol biosynthesis; myo-inositol from D-glucose 6-phosphate: step 1/2.</text>
</comment>
<evidence type="ECO:0000256" key="12">
    <source>
        <dbReference type="ARBA" id="ARBA00023098"/>
    </source>
</evidence>
<dbReference type="FunFam" id="3.30.360.10:FF:000055">
    <property type="entry name" value="Putative myo-inositol-1-phosphate synthase"/>
    <property type="match status" value="1"/>
</dbReference>
<dbReference type="KEGG" id="lel:PVL30_002377"/>
<evidence type="ECO:0000256" key="7">
    <source>
        <dbReference type="ARBA" id="ARBA00012125"/>
    </source>
</evidence>
<dbReference type="eggNOG" id="KOG0693">
    <property type="taxonomic scope" value="Eukaryota"/>
</dbReference>
<organism evidence="19 20">
    <name type="scientific">Lodderomyces elongisporus (strain ATCC 11503 / CBS 2605 / JCM 1781 / NBRC 1676 / NRRL YB-4239)</name>
    <name type="common">Yeast</name>
    <name type="synonym">Saccharomyces elongisporus</name>
    <dbReference type="NCBI Taxonomy" id="379508"/>
    <lineage>
        <taxon>Eukaryota</taxon>
        <taxon>Fungi</taxon>
        <taxon>Dikarya</taxon>
        <taxon>Ascomycota</taxon>
        <taxon>Saccharomycotina</taxon>
        <taxon>Pichiomycetes</taxon>
        <taxon>Debaryomycetaceae</taxon>
        <taxon>Candida/Lodderomyces clade</taxon>
        <taxon>Lodderomyces</taxon>
    </lineage>
</organism>
<accession>A5E6P3</accession>
<keyword evidence="10" id="KW-0398">Inositol biosynthesis</keyword>
<dbReference type="OrthoDB" id="2887at2759"/>
<evidence type="ECO:0000256" key="15">
    <source>
        <dbReference type="ARBA" id="ARBA00023264"/>
    </source>
</evidence>
<evidence type="ECO:0000256" key="13">
    <source>
        <dbReference type="ARBA" id="ARBA00023209"/>
    </source>
</evidence>
<evidence type="ECO:0000256" key="4">
    <source>
        <dbReference type="ARBA" id="ARBA00005117"/>
    </source>
</evidence>
<evidence type="ECO:0000256" key="2">
    <source>
        <dbReference type="ARBA" id="ARBA00001911"/>
    </source>
</evidence>
<evidence type="ECO:0000256" key="8">
    <source>
        <dbReference type="ARBA" id="ARBA00022490"/>
    </source>
</evidence>
<dbReference type="Pfam" id="PF07994">
    <property type="entry name" value="NAD_binding_5"/>
    <property type="match status" value="1"/>
</dbReference>
<protein>
    <recommendedName>
        <fullName evidence="17">Inositol-3-phosphate synthase</fullName>
        <ecNumber evidence="7">5.5.1.4</ecNumber>
    </recommendedName>
    <alternativeName>
        <fullName evidence="16">Myo-inositol 1-phosphate synthase</fullName>
    </alternativeName>
</protein>
<gene>
    <name evidence="19" type="ORF">LELG_05282</name>
</gene>
<feature type="domain" description="Myo-inositol-1-phosphate synthase GAPDH-like" evidence="18">
    <location>
        <begin position="314"/>
        <end position="429"/>
    </location>
</feature>
<dbReference type="EMBL" id="CH981532">
    <property type="protein sequence ID" value="EDK47101.1"/>
    <property type="molecule type" value="Genomic_DNA"/>
</dbReference>
<evidence type="ECO:0000259" key="18">
    <source>
        <dbReference type="Pfam" id="PF01658"/>
    </source>
</evidence>
<dbReference type="AlphaFoldDB" id="A5E6P3"/>
<keyword evidence="11" id="KW-0520">NAD</keyword>
<dbReference type="OMA" id="VYVPMKE"/>
<keyword evidence="9" id="KW-0444">Lipid biosynthesis</keyword>
<proteinExistence type="inferred from homology"/>
<dbReference type="PIRSF" id="PIRSF015578">
    <property type="entry name" value="Myoinos-ppht_syn"/>
    <property type="match status" value="1"/>
</dbReference>
<dbReference type="InterPro" id="IPR002587">
    <property type="entry name" value="Myo-inos-1-P_Synthase"/>
</dbReference>
<dbReference type="UniPathway" id="UPA00823">
    <property type="reaction ID" value="UER00787"/>
</dbReference>
<dbReference type="PANTHER" id="PTHR11510">
    <property type="entry name" value="MYO-INOSITOL-1 PHOSPHATE SYNTHASE"/>
    <property type="match status" value="1"/>
</dbReference>
<dbReference type="HOGENOM" id="CLU_021486_2_0_1"/>
<dbReference type="SUPFAM" id="SSF55347">
    <property type="entry name" value="Glyceraldehyde-3-phosphate dehydrogenase-like, C-terminal domain"/>
    <property type="match status" value="1"/>
</dbReference>
<dbReference type="VEuPathDB" id="FungiDB:LELG_05282"/>
<evidence type="ECO:0000256" key="5">
    <source>
        <dbReference type="ARBA" id="ARBA00010813"/>
    </source>
</evidence>
<dbReference type="InParanoid" id="A5E6P3"/>
<dbReference type="FunCoup" id="A5E6P3">
    <property type="interactions" value="647"/>
</dbReference>
<evidence type="ECO:0000313" key="20">
    <source>
        <dbReference type="Proteomes" id="UP000001996"/>
    </source>
</evidence>
<dbReference type="SUPFAM" id="SSF51735">
    <property type="entry name" value="NAD(P)-binding Rossmann-fold domains"/>
    <property type="match status" value="1"/>
</dbReference>
<dbReference type="FunFam" id="3.40.50.720:FF:000069">
    <property type="entry name" value="Inositol-3-phosphate synthase 1"/>
    <property type="match status" value="1"/>
</dbReference>
<keyword evidence="20" id="KW-1185">Reference proteome</keyword>
<keyword evidence="14" id="KW-0413">Isomerase</keyword>
<comment type="subunit">
    <text evidence="6">Homotetramer.</text>
</comment>
<evidence type="ECO:0000256" key="9">
    <source>
        <dbReference type="ARBA" id="ARBA00022516"/>
    </source>
</evidence>
<comment type="subcellular location">
    <subcellularLocation>
        <location evidence="3">Cytoplasm</location>
    </subcellularLocation>
</comment>
<reference evidence="19 20" key="1">
    <citation type="journal article" date="2009" name="Nature">
        <title>Evolution of pathogenicity and sexual reproduction in eight Candida genomes.</title>
        <authorList>
            <person name="Butler G."/>
            <person name="Rasmussen M.D."/>
            <person name="Lin M.F."/>
            <person name="Santos M.A."/>
            <person name="Sakthikumar S."/>
            <person name="Munro C.A."/>
            <person name="Rheinbay E."/>
            <person name="Grabherr M."/>
            <person name="Forche A."/>
            <person name="Reedy J.L."/>
            <person name="Agrafioti I."/>
            <person name="Arnaud M.B."/>
            <person name="Bates S."/>
            <person name="Brown A.J."/>
            <person name="Brunke S."/>
            <person name="Costanzo M.C."/>
            <person name="Fitzpatrick D.A."/>
            <person name="de Groot P.W."/>
            <person name="Harris D."/>
            <person name="Hoyer L.L."/>
            <person name="Hube B."/>
            <person name="Klis F.M."/>
            <person name="Kodira C."/>
            <person name="Lennard N."/>
            <person name="Logue M.E."/>
            <person name="Martin R."/>
            <person name="Neiman A.M."/>
            <person name="Nikolaou E."/>
            <person name="Quail M.A."/>
            <person name="Quinn J."/>
            <person name="Santos M.C."/>
            <person name="Schmitzberger F.F."/>
            <person name="Sherlock G."/>
            <person name="Shah P."/>
            <person name="Silverstein K.A."/>
            <person name="Skrzypek M.S."/>
            <person name="Soll D."/>
            <person name="Staggs R."/>
            <person name="Stansfield I."/>
            <person name="Stumpf M.P."/>
            <person name="Sudbery P.E."/>
            <person name="Srikantha T."/>
            <person name="Zeng Q."/>
            <person name="Berman J."/>
            <person name="Berriman M."/>
            <person name="Heitman J."/>
            <person name="Gow N.A."/>
            <person name="Lorenz M.C."/>
            <person name="Birren B.W."/>
            <person name="Kellis M."/>
            <person name="Cuomo C.A."/>
        </authorList>
    </citation>
    <scope>NUCLEOTIDE SEQUENCE [LARGE SCALE GENOMIC DNA]</scope>
    <source>
        <strain evidence="20">ATCC 11503 / BCRC 21390 / CBS 2605 / JCM 1781 / NBRC 1676 / NRRL YB-4239</strain>
    </source>
</reference>
<keyword evidence="13" id="KW-0594">Phospholipid biosynthesis</keyword>
<dbReference type="InterPro" id="IPR036291">
    <property type="entry name" value="NAD(P)-bd_dom_sf"/>
</dbReference>
<keyword evidence="15" id="KW-1208">Phospholipid metabolism</keyword>
<dbReference type="Gene3D" id="3.40.50.720">
    <property type="entry name" value="NAD(P)-binding Rossmann-like Domain"/>
    <property type="match status" value="2"/>
</dbReference>